<evidence type="ECO:0000313" key="1">
    <source>
        <dbReference type="EMBL" id="GFM31717.1"/>
    </source>
</evidence>
<name>A0A7J0BDG8_9BACT</name>
<dbReference type="Proteomes" id="UP000503840">
    <property type="component" value="Unassembled WGS sequence"/>
</dbReference>
<evidence type="ECO:0000313" key="2">
    <source>
        <dbReference type="Proteomes" id="UP000503840"/>
    </source>
</evidence>
<dbReference type="RefSeq" id="WP_174403425.1">
    <property type="nucleotide sequence ID" value="NZ_BLVO01000001.1"/>
</dbReference>
<gene>
    <name evidence="1" type="ORF">DSM101010T_00820</name>
</gene>
<sequence>MQIATMAKSPLRQMQYPTDLDAFLAGRGGHLGGTMHCARYMGSRVLWDSSTGEFISEEGVSMSGLDHLTPEFQLVLQHAEAELGCPIHLDGVLIPVQQGNPHFRIYDIFTPADAAPVTLWREINLLADMFARIDRQTVYTRPVQYFHTSSMDSEKRISRWLKTWTTRPGCGGVFFKDMEFIYTPNAPAQGACVALGRKG</sequence>
<protein>
    <submittedName>
        <fullName evidence="1">Uncharacterized protein</fullName>
    </submittedName>
</protein>
<dbReference type="AlphaFoldDB" id="A0A7J0BDG8"/>
<reference evidence="1 2" key="1">
    <citation type="submission" date="2020-05" db="EMBL/GenBank/DDBJ databases">
        <title>Draft genome sequence of Desulfovibrio sp. strain HN2T.</title>
        <authorList>
            <person name="Ueno A."/>
            <person name="Tamazawa S."/>
            <person name="Tamamura S."/>
            <person name="Murakami T."/>
            <person name="Kiyama T."/>
            <person name="Inomata H."/>
            <person name="Amano Y."/>
            <person name="Miyakawa K."/>
            <person name="Tamaki H."/>
            <person name="Naganuma T."/>
            <person name="Kaneko K."/>
        </authorList>
    </citation>
    <scope>NUCLEOTIDE SEQUENCE [LARGE SCALE GENOMIC DNA]</scope>
    <source>
        <strain evidence="1 2">HN2</strain>
    </source>
</reference>
<comment type="caution">
    <text evidence="1">The sequence shown here is derived from an EMBL/GenBank/DDBJ whole genome shotgun (WGS) entry which is preliminary data.</text>
</comment>
<accession>A0A7J0BDG8</accession>
<dbReference type="EMBL" id="BLVO01000001">
    <property type="protein sequence ID" value="GFM31717.1"/>
    <property type="molecule type" value="Genomic_DNA"/>
</dbReference>
<organism evidence="1 2">
    <name type="scientific">Desulfovibrio subterraneus</name>
    <dbReference type="NCBI Taxonomy" id="2718620"/>
    <lineage>
        <taxon>Bacteria</taxon>
        <taxon>Pseudomonadati</taxon>
        <taxon>Thermodesulfobacteriota</taxon>
        <taxon>Desulfovibrionia</taxon>
        <taxon>Desulfovibrionales</taxon>
        <taxon>Desulfovibrionaceae</taxon>
        <taxon>Desulfovibrio</taxon>
    </lineage>
</organism>
<keyword evidence="2" id="KW-1185">Reference proteome</keyword>
<proteinExistence type="predicted"/>